<organism evidence="1 2">
    <name type="scientific">Dyella humi</name>
    <dbReference type="NCBI Taxonomy" id="1770547"/>
    <lineage>
        <taxon>Bacteria</taxon>
        <taxon>Pseudomonadati</taxon>
        <taxon>Pseudomonadota</taxon>
        <taxon>Gammaproteobacteria</taxon>
        <taxon>Lysobacterales</taxon>
        <taxon>Rhodanobacteraceae</taxon>
        <taxon>Dyella</taxon>
    </lineage>
</organism>
<dbReference type="Proteomes" id="UP001620409">
    <property type="component" value="Unassembled WGS sequence"/>
</dbReference>
<proteinExistence type="predicted"/>
<comment type="caution">
    <text evidence="1">The sequence shown here is derived from an EMBL/GenBank/DDBJ whole genome shotgun (WGS) entry which is preliminary data.</text>
</comment>
<sequence>MSKIVELIVGAVVLAPLLYITSCSVISRVHERDFAQVKGGDVEVQVITAMGQPSDEERAGGRSVPRYGAPQCVAPCVRRLWWFNRLSLVGEAWMIELNGQGRVVRTAYIVSP</sequence>
<evidence type="ECO:0000313" key="1">
    <source>
        <dbReference type="EMBL" id="MFK2855375.1"/>
    </source>
</evidence>
<evidence type="ECO:0008006" key="3">
    <source>
        <dbReference type="Google" id="ProtNLM"/>
    </source>
</evidence>
<dbReference type="EMBL" id="JADIKI010000023">
    <property type="protein sequence ID" value="MFK2855375.1"/>
    <property type="molecule type" value="Genomic_DNA"/>
</dbReference>
<keyword evidence="2" id="KW-1185">Reference proteome</keyword>
<protein>
    <recommendedName>
        <fullName evidence="3">Lipoprotein</fullName>
    </recommendedName>
</protein>
<name>A0ABW8IL74_9GAMM</name>
<reference evidence="1 2" key="1">
    <citation type="submission" date="2020-10" db="EMBL/GenBank/DDBJ databases">
        <title>Phylogeny of dyella-like bacteria.</title>
        <authorList>
            <person name="Fu J."/>
        </authorList>
    </citation>
    <scope>NUCLEOTIDE SEQUENCE [LARGE SCALE GENOMIC DNA]</scope>
    <source>
        <strain evidence="1 2">DHG40</strain>
    </source>
</reference>
<dbReference type="RefSeq" id="WP_380012110.1">
    <property type="nucleotide sequence ID" value="NZ_JADIKI010000023.1"/>
</dbReference>
<evidence type="ECO:0000313" key="2">
    <source>
        <dbReference type="Proteomes" id="UP001620409"/>
    </source>
</evidence>
<accession>A0ABW8IL74</accession>
<gene>
    <name evidence="1" type="ORF">ISP18_12305</name>
</gene>